<dbReference type="OMA" id="ANSWRRA"/>
<feature type="non-terminal residue" evidence="2">
    <location>
        <position position="214"/>
    </location>
</feature>
<dbReference type="EMBL" id="JH159154">
    <property type="protein sequence ID" value="EGZ18259.1"/>
    <property type="molecule type" value="Genomic_DNA"/>
</dbReference>
<reference evidence="2 3" key="1">
    <citation type="journal article" date="2006" name="Science">
        <title>Phytophthora genome sequences uncover evolutionary origins and mechanisms of pathogenesis.</title>
        <authorList>
            <person name="Tyler B.M."/>
            <person name="Tripathy S."/>
            <person name="Zhang X."/>
            <person name="Dehal P."/>
            <person name="Jiang R.H."/>
            <person name="Aerts A."/>
            <person name="Arredondo F.D."/>
            <person name="Baxter L."/>
            <person name="Bensasson D."/>
            <person name="Beynon J.L."/>
            <person name="Chapman J."/>
            <person name="Damasceno C.M."/>
            <person name="Dorrance A.E."/>
            <person name="Dou D."/>
            <person name="Dickerman A.W."/>
            <person name="Dubchak I.L."/>
            <person name="Garbelotto M."/>
            <person name="Gijzen M."/>
            <person name="Gordon S.G."/>
            <person name="Govers F."/>
            <person name="Grunwald N.J."/>
            <person name="Huang W."/>
            <person name="Ivors K.L."/>
            <person name="Jones R.W."/>
            <person name="Kamoun S."/>
            <person name="Krampis K."/>
            <person name="Lamour K.H."/>
            <person name="Lee M.K."/>
            <person name="McDonald W.H."/>
            <person name="Medina M."/>
            <person name="Meijer H.J."/>
            <person name="Nordberg E.K."/>
            <person name="Maclean D.J."/>
            <person name="Ospina-Giraldo M.D."/>
            <person name="Morris P.F."/>
            <person name="Phuntumart V."/>
            <person name="Putnam N.H."/>
            <person name="Rash S."/>
            <person name="Rose J.K."/>
            <person name="Sakihama Y."/>
            <person name="Salamov A.A."/>
            <person name="Savidor A."/>
            <person name="Scheuring C.F."/>
            <person name="Smith B.M."/>
            <person name="Sobral B.W."/>
            <person name="Terry A."/>
            <person name="Torto-Alalibo T.A."/>
            <person name="Win J."/>
            <person name="Xu Z."/>
            <person name="Zhang H."/>
            <person name="Grigoriev I.V."/>
            <person name="Rokhsar D.S."/>
            <person name="Boore J.L."/>
        </authorList>
    </citation>
    <scope>NUCLEOTIDE SEQUENCE [LARGE SCALE GENOMIC DNA]</scope>
    <source>
        <strain evidence="2 3">P6497</strain>
    </source>
</reference>
<evidence type="ECO:0000256" key="1">
    <source>
        <dbReference type="SAM" id="MobiDB-lite"/>
    </source>
</evidence>
<evidence type="ECO:0000313" key="3">
    <source>
        <dbReference type="Proteomes" id="UP000002640"/>
    </source>
</evidence>
<dbReference type="InterPro" id="IPR021109">
    <property type="entry name" value="Peptidase_aspartic_dom_sf"/>
</dbReference>
<dbReference type="InParanoid" id="G4ZJN9"/>
<dbReference type="GeneID" id="20657650"/>
<organism evidence="2 3">
    <name type="scientific">Phytophthora sojae (strain P6497)</name>
    <name type="common">Soybean stem and root rot agent</name>
    <name type="synonym">Phytophthora megasperma f. sp. glycines</name>
    <dbReference type="NCBI Taxonomy" id="1094619"/>
    <lineage>
        <taxon>Eukaryota</taxon>
        <taxon>Sar</taxon>
        <taxon>Stramenopiles</taxon>
        <taxon>Oomycota</taxon>
        <taxon>Peronosporomycetes</taxon>
        <taxon>Peronosporales</taxon>
        <taxon>Peronosporaceae</taxon>
        <taxon>Phytophthora</taxon>
    </lineage>
</organism>
<dbReference type="AlphaFoldDB" id="G4ZJN9"/>
<dbReference type="KEGG" id="psoj:PHYSODRAFT_499075"/>
<gene>
    <name evidence="2" type="ORF">PHYSODRAFT_499075</name>
</gene>
<proteinExistence type="predicted"/>
<sequence length="214" mass="23197">MSCLGGRAYLFREYPSTLEAAITLAMQEEFSLRQAKLHAHVARPQPRPVVRTGGPEPMDLSSAATAGPQYRSLCSGVHGPLDAGRPTGNAVPRVDLGHATLRTAAPSEVHSHCKNQDDKPDLVILNFVETFIVLDLDDKFDIVLGMPWLARHDPVIDWQKRTLVRFGRDSGTVSDGPVAATHASTGTRDSPLETAPNTAVPERPGRARAHAQEQ</sequence>
<dbReference type="Proteomes" id="UP000002640">
    <property type="component" value="Unassembled WGS sequence"/>
</dbReference>
<dbReference type="RefSeq" id="XP_009527317.1">
    <property type="nucleotide sequence ID" value="XM_009529022.1"/>
</dbReference>
<protein>
    <recommendedName>
        <fullName evidence="4">Reverse transcriptase</fullName>
    </recommendedName>
</protein>
<name>G4ZJN9_PHYSP</name>
<dbReference type="Pfam" id="PF08284">
    <property type="entry name" value="RVP_2"/>
    <property type="match status" value="1"/>
</dbReference>
<accession>G4ZJN9</accession>
<evidence type="ECO:0008006" key="4">
    <source>
        <dbReference type="Google" id="ProtNLM"/>
    </source>
</evidence>
<dbReference type="Gene3D" id="2.40.70.10">
    <property type="entry name" value="Acid Proteases"/>
    <property type="match status" value="1"/>
</dbReference>
<keyword evidence="3" id="KW-1185">Reference proteome</keyword>
<feature type="region of interest" description="Disordered" evidence="1">
    <location>
        <begin position="169"/>
        <end position="214"/>
    </location>
</feature>
<evidence type="ECO:0000313" key="2">
    <source>
        <dbReference type="EMBL" id="EGZ18259.1"/>
    </source>
</evidence>